<dbReference type="EMBL" id="QGKV02000649">
    <property type="protein sequence ID" value="KAF3577709.1"/>
    <property type="molecule type" value="Genomic_DNA"/>
</dbReference>
<accession>A0ABQ7DKY2</accession>
<proteinExistence type="predicted"/>
<comment type="caution">
    <text evidence="1">The sequence shown here is derived from an EMBL/GenBank/DDBJ whole genome shotgun (WGS) entry which is preliminary data.</text>
</comment>
<gene>
    <name evidence="1" type="ORF">DY000_02034588</name>
</gene>
<name>A0ABQ7DKY2_BRACR</name>
<evidence type="ECO:0000313" key="1">
    <source>
        <dbReference type="EMBL" id="KAF3577709.1"/>
    </source>
</evidence>
<evidence type="ECO:0000313" key="2">
    <source>
        <dbReference type="Proteomes" id="UP000266723"/>
    </source>
</evidence>
<keyword evidence="2" id="KW-1185">Reference proteome</keyword>
<protein>
    <submittedName>
        <fullName evidence="1">Uncharacterized protein</fullName>
    </submittedName>
</protein>
<organism evidence="1 2">
    <name type="scientific">Brassica cretica</name>
    <name type="common">Mustard</name>
    <dbReference type="NCBI Taxonomy" id="69181"/>
    <lineage>
        <taxon>Eukaryota</taxon>
        <taxon>Viridiplantae</taxon>
        <taxon>Streptophyta</taxon>
        <taxon>Embryophyta</taxon>
        <taxon>Tracheophyta</taxon>
        <taxon>Spermatophyta</taxon>
        <taxon>Magnoliopsida</taxon>
        <taxon>eudicotyledons</taxon>
        <taxon>Gunneridae</taxon>
        <taxon>Pentapetalae</taxon>
        <taxon>rosids</taxon>
        <taxon>malvids</taxon>
        <taxon>Brassicales</taxon>
        <taxon>Brassicaceae</taxon>
        <taxon>Brassiceae</taxon>
        <taxon>Brassica</taxon>
    </lineage>
</organism>
<sequence length="137" mass="15505">MKKGNWEVVFVQRESEKLKATVFPPSPVDGSGRWYCERVDLSFPSCFSLVYGLLINLEDFRSGRKLHSFVLKRRAQIGIHGPRSLQICGRRWSRSAYETHSTTTVIHKLSIRFVLSMAGFDSYLVVQSPAYGSGCVS</sequence>
<reference evidence="1 2" key="1">
    <citation type="journal article" date="2020" name="BMC Genomics">
        <title>Intraspecific diversification of the crop wild relative Brassica cretica Lam. using demographic model selection.</title>
        <authorList>
            <person name="Kioukis A."/>
            <person name="Michalopoulou V.A."/>
            <person name="Briers L."/>
            <person name="Pirintsos S."/>
            <person name="Studholme D.J."/>
            <person name="Pavlidis P."/>
            <person name="Sarris P.F."/>
        </authorList>
    </citation>
    <scope>NUCLEOTIDE SEQUENCE [LARGE SCALE GENOMIC DNA]</scope>
    <source>
        <strain evidence="2">cv. PFS-1207/04</strain>
    </source>
</reference>
<dbReference type="Proteomes" id="UP000266723">
    <property type="component" value="Unassembled WGS sequence"/>
</dbReference>